<protein>
    <recommendedName>
        <fullName evidence="5">DNA topoisomerase (ATP-hydrolyzing)</fullName>
        <ecNumber evidence="5">5.6.2.2</ecNumber>
    </recommendedName>
</protein>
<feature type="compositionally biased region" description="Basic and acidic residues" evidence="12">
    <location>
        <begin position="463"/>
        <end position="473"/>
    </location>
</feature>
<dbReference type="PRINTS" id="PR01551">
    <property type="entry name" value="SPO11HOMOLOG"/>
</dbReference>
<dbReference type="PANTHER" id="PTHR10848">
    <property type="entry name" value="MEIOTIC RECOMBINATION PROTEIN SPO11"/>
    <property type="match status" value="1"/>
</dbReference>
<keyword evidence="10" id="KW-0413">Isomerase</keyword>
<sequence length="473" mass="53950">MEGNRLRSQHRDLLLKIREFTRSIVEDLSDGRSPLILINRFRNYCNNNPRTICCCSSDSSKGQEIITLEKQCHVHRIEQSVVDRAINDICILMQCSRHNLNVVSVGKGLVMGWLRFQEAERKFDCINSPNTAHTIPVLVEEVKDIVSVARYILLVEKESVFQRLANDQFCTRNRCIVITGRGYPDIPTRRFLRLLIETLCLPTYCLVDCDPYGFDILSTYRFGSMQMAYDAKFLRVPEICWLGAFPSDIEKYDLPQQCLLPLTAEDTKRTEAMLLRCYLQREVPQWRLELELMLQRGVKFELEALSVRSLSFLTEVYIPSKIQGAYSVAIDAENGTVRISGRVNPNLALRILQNNGKHAEVTSIKFDGEVVEPNFNYYSFYGENINGFISNPHRVAYPPYPLLMGPPQYPFYERAPHFLPPPPPLPLLLPPPYLPPCPPLPPPPPPVNNSPSVPKEVVVSPPSRKEPKGCSIM</sequence>
<evidence type="ECO:0000256" key="8">
    <source>
        <dbReference type="ARBA" id="ARBA00023029"/>
    </source>
</evidence>
<accession>A0AAD5NWE0</accession>
<dbReference type="GO" id="GO:0042138">
    <property type="term" value="P:meiotic DNA double-strand break formation"/>
    <property type="evidence" value="ECO:0007669"/>
    <property type="project" value="InterPro"/>
</dbReference>
<dbReference type="Pfam" id="PF21180">
    <property type="entry name" value="TOP6A-Spo11_Toprim"/>
    <property type="match status" value="1"/>
</dbReference>
<dbReference type="GO" id="GO:0003677">
    <property type="term" value="F:DNA binding"/>
    <property type="evidence" value="ECO:0007669"/>
    <property type="project" value="UniProtKB-KW"/>
</dbReference>
<dbReference type="InterPro" id="IPR034136">
    <property type="entry name" value="TOPRIM_Topo6A/Spo11"/>
</dbReference>
<keyword evidence="6" id="KW-0479">Metal-binding</keyword>
<evidence type="ECO:0000256" key="3">
    <source>
        <dbReference type="ARBA" id="ARBA00004123"/>
    </source>
</evidence>
<dbReference type="Gene3D" id="3.40.1360.10">
    <property type="match status" value="1"/>
</dbReference>
<dbReference type="GO" id="GO:0000706">
    <property type="term" value="P:meiotic DNA double-strand break processing"/>
    <property type="evidence" value="ECO:0007669"/>
    <property type="project" value="TreeGrafter"/>
</dbReference>
<evidence type="ECO:0000256" key="9">
    <source>
        <dbReference type="ARBA" id="ARBA00023125"/>
    </source>
</evidence>
<comment type="catalytic activity">
    <reaction evidence="1">
        <text>ATP-dependent breakage, passage and rejoining of double-stranded DNA.</text>
        <dbReference type="EC" id="5.6.2.2"/>
    </reaction>
</comment>
<organism evidence="14 15">
    <name type="scientific">Acer negundo</name>
    <name type="common">Box elder</name>
    <dbReference type="NCBI Taxonomy" id="4023"/>
    <lineage>
        <taxon>Eukaryota</taxon>
        <taxon>Viridiplantae</taxon>
        <taxon>Streptophyta</taxon>
        <taxon>Embryophyta</taxon>
        <taxon>Tracheophyta</taxon>
        <taxon>Spermatophyta</taxon>
        <taxon>Magnoliopsida</taxon>
        <taxon>eudicotyledons</taxon>
        <taxon>Gunneridae</taxon>
        <taxon>Pentapetalae</taxon>
        <taxon>rosids</taxon>
        <taxon>malvids</taxon>
        <taxon>Sapindales</taxon>
        <taxon>Sapindaceae</taxon>
        <taxon>Hippocastanoideae</taxon>
        <taxon>Acereae</taxon>
        <taxon>Acer</taxon>
    </lineage>
</organism>
<dbReference type="GO" id="GO:0046872">
    <property type="term" value="F:metal ion binding"/>
    <property type="evidence" value="ECO:0007669"/>
    <property type="project" value="UniProtKB-KW"/>
</dbReference>
<keyword evidence="11" id="KW-0539">Nucleus</keyword>
<comment type="cofactor">
    <cofactor evidence="2">
        <name>Mg(2+)</name>
        <dbReference type="ChEBI" id="CHEBI:18420"/>
    </cofactor>
</comment>
<proteinExistence type="inferred from homology"/>
<dbReference type="AlphaFoldDB" id="A0AAD5NWE0"/>
<keyword evidence="9" id="KW-0238">DNA-binding</keyword>
<evidence type="ECO:0000259" key="13">
    <source>
        <dbReference type="Pfam" id="PF21180"/>
    </source>
</evidence>
<dbReference type="PANTHER" id="PTHR10848:SF3">
    <property type="entry name" value="MEIOTIC RECOMBINATION PROTEIN SPO11-1"/>
    <property type="match status" value="1"/>
</dbReference>
<dbReference type="FunFam" id="3.40.1360.10:FF:000003">
    <property type="entry name" value="DNA topoisomerase 6 subunit A"/>
    <property type="match status" value="1"/>
</dbReference>
<evidence type="ECO:0000256" key="11">
    <source>
        <dbReference type="ARBA" id="ARBA00023242"/>
    </source>
</evidence>
<evidence type="ECO:0000313" key="14">
    <source>
        <dbReference type="EMBL" id="KAI9185074.1"/>
    </source>
</evidence>
<dbReference type="EC" id="5.6.2.2" evidence="5"/>
<dbReference type="Proteomes" id="UP001064489">
    <property type="component" value="Chromosome 3"/>
</dbReference>
<feature type="compositionally biased region" description="Pro residues" evidence="12">
    <location>
        <begin position="439"/>
        <end position="448"/>
    </location>
</feature>
<dbReference type="EMBL" id="JAJSOW010000100">
    <property type="protein sequence ID" value="KAI9185074.1"/>
    <property type="molecule type" value="Genomic_DNA"/>
</dbReference>
<dbReference type="GO" id="GO:0003918">
    <property type="term" value="F:DNA topoisomerase type II (double strand cut, ATP-hydrolyzing) activity"/>
    <property type="evidence" value="ECO:0007669"/>
    <property type="project" value="UniProtKB-EC"/>
</dbReference>
<feature type="domain" description="Topoisomerase 6 subunit A/Spo11 TOPRIM" evidence="13">
    <location>
        <begin position="151"/>
        <end position="322"/>
    </location>
</feature>
<feature type="compositionally biased region" description="Low complexity" evidence="12">
    <location>
        <begin position="450"/>
        <end position="462"/>
    </location>
</feature>
<evidence type="ECO:0000256" key="10">
    <source>
        <dbReference type="ARBA" id="ARBA00023235"/>
    </source>
</evidence>
<keyword evidence="8" id="KW-0799">Topoisomerase</keyword>
<reference evidence="14" key="2">
    <citation type="submission" date="2023-02" db="EMBL/GenBank/DDBJ databases">
        <authorList>
            <person name="Swenson N.G."/>
            <person name="Wegrzyn J.L."/>
            <person name="Mcevoy S.L."/>
        </authorList>
    </citation>
    <scope>NUCLEOTIDE SEQUENCE</scope>
    <source>
        <strain evidence="14">91603</strain>
        <tissue evidence="14">Leaf</tissue>
    </source>
</reference>
<dbReference type="CDD" id="cd00223">
    <property type="entry name" value="TOPRIM_TopoIIB_SPO"/>
    <property type="match status" value="1"/>
</dbReference>
<dbReference type="GO" id="GO:0000228">
    <property type="term" value="C:nuclear chromosome"/>
    <property type="evidence" value="ECO:0007669"/>
    <property type="project" value="TreeGrafter"/>
</dbReference>
<dbReference type="InterPro" id="IPR002815">
    <property type="entry name" value="Spo11/TopoVI_A"/>
</dbReference>
<gene>
    <name evidence="14" type="ORF">LWI28_003903</name>
</gene>
<keyword evidence="15" id="KW-1185">Reference proteome</keyword>
<evidence type="ECO:0000256" key="2">
    <source>
        <dbReference type="ARBA" id="ARBA00001946"/>
    </source>
</evidence>
<feature type="region of interest" description="Disordered" evidence="12">
    <location>
        <begin position="439"/>
        <end position="473"/>
    </location>
</feature>
<evidence type="ECO:0000256" key="4">
    <source>
        <dbReference type="ARBA" id="ARBA00006559"/>
    </source>
</evidence>
<comment type="caution">
    <text evidence="14">The sequence shown here is derived from an EMBL/GenBank/DDBJ whole genome shotgun (WGS) entry which is preliminary data.</text>
</comment>
<evidence type="ECO:0000256" key="1">
    <source>
        <dbReference type="ARBA" id="ARBA00000185"/>
    </source>
</evidence>
<dbReference type="InterPro" id="IPR036078">
    <property type="entry name" value="Spo11/TopoVI_A_sf"/>
</dbReference>
<reference evidence="14" key="1">
    <citation type="journal article" date="2022" name="Plant J.">
        <title>Strategies of tolerance reflected in two North American maple genomes.</title>
        <authorList>
            <person name="McEvoy S.L."/>
            <person name="Sezen U.U."/>
            <person name="Trouern-Trend A."/>
            <person name="McMahon S.M."/>
            <person name="Schaberg P.G."/>
            <person name="Yang J."/>
            <person name="Wegrzyn J.L."/>
            <person name="Swenson N.G."/>
        </authorList>
    </citation>
    <scope>NUCLEOTIDE SEQUENCE</scope>
    <source>
        <strain evidence="14">91603</strain>
    </source>
</reference>
<keyword evidence="7" id="KW-0460">Magnesium</keyword>
<name>A0AAD5NWE0_ACENE</name>
<dbReference type="GO" id="GO:0007131">
    <property type="term" value="P:reciprocal meiotic recombination"/>
    <property type="evidence" value="ECO:0007669"/>
    <property type="project" value="TreeGrafter"/>
</dbReference>
<evidence type="ECO:0000313" key="15">
    <source>
        <dbReference type="Proteomes" id="UP001064489"/>
    </source>
</evidence>
<dbReference type="SUPFAM" id="SSF56726">
    <property type="entry name" value="DNA topoisomerase IV, alpha subunit"/>
    <property type="match status" value="1"/>
</dbReference>
<dbReference type="InterPro" id="IPR013048">
    <property type="entry name" value="Meiotic_Spo11"/>
</dbReference>
<evidence type="ECO:0000256" key="5">
    <source>
        <dbReference type="ARBA" id="ARBA00012895"/>
    </source>
</evidence>
<comment type="similarity">
    <text evidence="4">Belongs to the TOP6A family.</text>
</comment>
<comment type="subcellular location">
    <subcellularLocation>
        <location evidence="3">Nucleus</location>
    </subcellularLocation>
</comment>
<evidence type="ECO:0000256" key="12">
    <source>
        <dbReference type="SAM" id="MobiDB-lite"/>
    </source>
</evidence>
<evidence type="ECO:0000256" key="7">
    <source>
        <dbReference type="ARBA" id="ARBA00022842"/>
    </source>
</evidence>
<evidence type="ECO:0000256" key="6">
    <source>
        <dbReference type="ARBA" id="ARBA00022723"/>
    </source>
</evidence>
<dbReference type="PRINTS" id="PR01550">
    <property type="entry name" value="TOP6AFAMILY"/>
</dbReference>